<dbReference type="OrthoDB" id="9780903at2"/>
<dbReference type="AlphaFoldDB" id="A0A3P3QGG8"/>
<dbReference type="InterPro" id="IPR014710">
    <property type="entry name" value="RmlC-like_jellyroll"/>
</dbReference>
<dbReference type="InterPro" id="IPR041602">
    <property type="entry name" value="Quercetinase_C"/>
</dbReference>
<dbReference type="Gene3D" id="2.60.120.10">
    <property type="entry name" value="Jelly Rolls"/>
    <property type="match status" value="2"/>
</dbReference>
<feature type="binding site" evidence="2">
    <location>
        <position position="59"/>
    </location>
    <ligand>
        <name>Fe cation</name>
        <dbReference type="ChEBI" id="CHEBI:24875"/>
    </ligand>
</feature>
<evidence type="ECO:0000256" key="3">
    <source>
        <dbReference type="RuleBase" id="RU003457"/>
    </source>
</evidence>
<dbReference type="Pfam" id="PF17954">
    <property type="entry name" value="Pirin_C_2"/>
    <property type="match status" value="1"/>
</dbReference>
<feature type="binding site" evidence="2">
    <location>
        <position position="57"/>
    </location>
    <ligand>
        <name>Fe cation</name>
        <dbReference type="ChEBI" id="CHEBI:24875"/>
    </ligand>
</feature>
<evidence type="ECO:0000313" key="6">
    <source>
        <dbReference type="EMBL" id="RRJ19500.1"/>
    </source>
</evidence>
<accession>A0A3P3QGG8</accession>
<comment type="cofactor">
    <cofactor evidence="2">
        <name>Fe cation</name>
        <dbReference type="ChEBI" id="CHEBI:24875"/>
    </cofactor>
    <text evidence="2">Binds 1 Fe cation per subunit.</text>
</comment>
<keyword evidence="2" id="KW-0408">Iron</keyword>
<dbReference type="PANTHER" id="PTHR43212">
    <property type="entry name" value="QUERCETIN 2,3-DIOXYGENASE"/>
    <property type="match status" value="1"/>
</dbReference>
<dbReference type="RefSeq" id="WP_046518457.1">
    <property type="nucleotide sequence ID" value="NZ_LAVS01000002.1"/>
</dbReference>
<feature type="domain" description="Pirin N-terminal" evidence="4">
    <location>
        <begin position="11"/>
        <end position="119"/>
    </location>
</feature>
<dbReference type="GO" id="GO:0046872">
    <property type="term" value="F:metal ion binding"/>
    <property type="evidence" value="ECO:0007669"/>
    <property type="project" value="UniProtKB-KW"/>
</dbReference>
<organism evidence="6 7">
    <name type="scientific">Rheinheimera mesophila</name>
    <dbReference type="NCBI Taxonomy" id="1547515"/>
    <lineage>
        <taxon>Bacteria</taxon>
        <taxon>Pseudomonadati</taxon>
        <taxon>Pseudomonadota</taxon>
        <taxon>Gammaproteobacteria</taxon>
        <taxon>Chromatiales</taxon>
        <taxon>Chromatiaceae</taxon>
        <taxon>Rheinheimera</taxon>
    </lineage>
</organism>
<sequence>MIELRRSADRGIASFGWLKSKHSFSFGRYYDPAHMGFSALRVINDDEVDAAAGFDTHGHQDMEIISYVLEGQIAHRDSAGNVKTLPAGEFQLMSAGKGIYHSEFNASEKDQLKFLQIWIQPNQFGGEPGYQQKEFKAEPGLTLVISPDGRDGTLQIKQDAYLSQLLLSEHDVIEMPVTAKRNFYLHLITGELELNGTVMQAGDGAKISKQTELKAIATQGPVKALWFDLP</sequence>
<comment type="similarity">
    <text evidence="1 3">Belongs to the pirin family.</text>
</comment>
<feature type="domain" description="Quercetin 2,3-dioxygenase C-terminal cupin" evidence="5">
    <location>
        <begin position="143"/>
        <end position="229"/>
    </location>
</feature>
<evidence type="ECO:0000313" key="7">
    <source>
        <dbReference type="Proteomes" id="UP000276260"/>
    </source>
</evidence>
<evidence type="ECO:0000256" key="2">
    <source>
        <dbReference type="PIRSR" id="PIRSR006232-1"/>
    </source>
</evidence>
<reference evidence="6 7" key="1">
    <citation type="submission" date="2018-11" db="EMBL/GenBank/DDBJ databases">
        <title>Draft genome analysis of Rheinheimera mesophila isolated from an industrial waste site.</title>
        <authorList>
            <person name="Yu Q."/>
            <person name="Qi Y."/>
            <person name="Zhang H."/>
            <person name="Lu Y."/>
            <person name="Pu J."/>
        </authorList>
    </citation>
    <scope>NUCLEOTIDE SEQUENCE [LARGE SCALE GENOMIC DNA]</scope>
    <source>
        <strain evidence="6 7">IITR13</strain>
    </source>
</reference>
<dbReference type="Pfam" id="PF02678">
    <property type="entry name" value="Pirin"/>
    <property type="match status" value="1"/>
</dbReference>
<evidence type="ECO:0000259" key="5">
    <source>
        <dbReference type="Pfam" id="PF17954"/>
    </source>
</evidence>
<dbReference type="EMBL" id="RRCF01000004">
    <property type="protein sequence ID" value="RRJ19500.1"/>
    <property type="molecule type" value="Genomic_DNA"/>
</dbReference>
<dbReference type="SUPFAM" id="SSF51182">
    <property type="entry name" value="RmlC-like cupins"/>
    <property type="match status" value="1"/>
</dbReference>
<feature type="binding site" evidence="2">
    <location>
        <position position="103"/>
    </location>
    <ligand>
        <name>Fe cation</name>
        <dbReference type="ChEBI" id="CHEBI:24875"/>
    </ligand>
</feature>
<name>A0A3P3QGG8_9GAMM</name>
<dbReference type="InterPro" id="IPR011051">
    <property type="entry name" value="RmlC_Cupin_sf"/>
</dbReference>
<dbReference type="PIRSF" id="PIRSF006232">
    <property type="entry name" value="Pirin"/>
    <property type="match status" value="1"/>
</dbReference>
<dbReference type="InterPro" id="IPR012093">
    <property type="entry name" value="Pirin"/>
</dbReference>
<comment type="caution">
    <text evidence="6">The sequence shown here is derived from an EMBL/GenBank/DDBJ whole genome shotgun (WGS) entry which is preliminary data.</text>
</comment>
<keyword evidence="2" id="KW-0479">Metal-binding</keyword>
<evidence type="ECO:0000259" key="4">
    <source>
        <dbReference type="Pfam" id="PF02678"/>
    </source>
</evidence>
<dbReference type="CDD" id="cd02910">
    <property type="entry name" value="cupin_Yhhw_N"/>
    <property type="match status" value="1"/>
</dbReference>
<protein>
    <submittedName>
        <fullName evidence="6">Pirin family protein</fullName>
    </submittedName>
</protein>
<dbReference type="InterPro" id="IPR003829">
    <property type="entry name" value="Pirin_N_dom"/>
</dbReference>
<proteinExistence type="inferred from homology"/>
<gene>
    <name evidence="6" type="ORF">EIK76_13685</name>
</gene>
<keyword evidence="7" id="KW-1185">Reference proteome</keyword>
<feature type="binding site" evidence="2">
    <location>
        <position position="101"/>
    </location>
    <ligand>
        <name>Fe cation</name>
        <dbReference type="ChEBI" id="CHEBI:24875"/>
    </ligand>
</feature>
<dbReference type="PANTHER" id="PTHR43212:SF3">
    <property type="entry name" value="QUERCETIN 2,3-DIOXYGENASE"/>
    <property type="match status" value="1"/>
</dbReference>
<dbReference type="Proteomes" id="UP000276260">
    <property type="component" value="Unassembled WGS sequence"/>
</dbReference>
<evidence type="ECO:0000256" key="1">
    <source>
        <dbReference type="ARBA" id="ARBA00008416"/>
    </source>
</evidence>